<accession>A0ABU5ZAN6</accession>
<dbReference type="EMBL" id="JAYKBW010000014">
    <property type="protein sequence ID" value="MEB3076025.1"/>
    <property type="molecule type" value="Genomic_DNA"/>
</dbReference>
<protein>
    <submittedName>
        <fullName evidence="1">Uncharacterized protein</fullName>
    </submittedName>
</protein>
<name>A0ABU5ZAN6_9FLAO</name>
<sequence length="199" mass="23954">MEMVRDNADTNQKNTKKQELMGIFLKITYESRYAGNFENNVKQIKVARYIIDNLNDMIWQESISNQLQEIDRHHISLSIILRLFDIKDIEKGKLKSYARYMRKKDELEIDQMLVLNKYVNLSEDEMRNELCDDIFTYLKELLIKYKGHFQDFDSVAFIPLLENRIEKIKNNEFEDNYYETQSFAMQKLAEEIKKQLNKI</sequence>
<evidence type="ECO:0000313" key="1">
    <source>
        <dbReference type="EMBL" id="MEB3076025.1"/>
    </source>
</evidence>
<dbReference type="RefSeq" id="WP_323984108.1">
    <property type="nucleotide sequence ID" value="NZ_JAYKBW010000014.1"/>
</dbReference>
<reference evidence="1 2" key="1">
    <citation type="submission" date="2023-12" db="EMBL/GenBank/DDBJ databases">
        <title>Genomic sequences of Capnocytophaga and Parvimonas strains.</title>
        <authorList>
            <person name="Watt R.M."/>
            <person name="Wang M."/>
            <person name="Yang T."/>
            <person name="Tong W.M."/>
        </authorList>
    </citation>
    <scope>NUCLEOTIDE SEQUENCE [LARGE SCALE GENOMIC DNA]</scope>
    <source>
        <strain evidence="1 2">CCUG 13096</strain>
    </source>
</reference>
<gene>
    <name evidence="1" type="ORF">VJJ08_12070</name>
</gene>
<organism evidence="1 2">
    <name type="scientific">Capnocytophaga gingivalis</name>
    <dbReference type="NCBI Taxonomy" id="1017"/>
    <lineage>
        <taxon>Bacteria</taxon>
        <taxon>Pseudomonadati</taxon>
        <taxon>Bacteroidota</taxon>
        <taxon>Flavobacteriia</taxon>
        <taxon>Flavobacteriales</taxon>
        <taxon>Flavobacteriaceae</taxon>
        <taxon>Capnocytophaga</taxon>
    </lineage>
</organism>
<proteinExistence type="predicted"/>
<evidence type="ECO:0000313" key="2">
    <source>
        <dbReference type="Proteomes" id="UP001311730"/>
    </source>
</evidence>
<dbReference type="Proteomes" id="UP001311730">
    <property type="component" value="Unassembled WGS sequence"/>
</dbReference>
<keyword evidence="2" id="KW-1185">Reference proteome</keyword>
<comment type="caution">
    <text evidence="1">The sequence shown here is derived from an EMBL/GenBank/DDBJ whole genome shotgun (WGS) entry which is preliminary data.</text>
</comment>